<dbReference type="EMBL" id="JACHKF010000001">
    <property type="protein sequence ID" value="MBB6569378.1"/>
    <property type="molecule type" value="Genomic_DNA"/>
</dbReference>
<dbReference type="InterPro" id="IPR001123">
    <property type="entry name" value="LeuE-type"/>
</dbReference>
<reference evidence="7 10" key="2">
    <citation type="submission" date="2020-08" db="EMBL/GenBank/DDBJ databases">
        <title>Sequencing the genomes of 1000 actinobacteria strains.</title>
        <authorList>
            <person name="Klenk H.-P."/>
        </authorList>
    </citation>
    <scope>NUCLEOTIDE SEQUENCE [LARGE SCALE GENOMIC DNA]</scope>
    <source>
        <strain evidence="7 10">DSM 15626</strain>
    </source>
</reference>
<dbReference type="EMBL" id="JABJRC010000002">
    <property type="protein sequence ID" value="NOL40784.1"/>
    <property type="molecule type" value="Genomic_DNA"/>
</dbReference>
<evidence type="ECO:0000313" key="8">
    <source>
        <dbReference type="EMBL" id="NOL40784.1"/>
    </source>
</evidence>
<dbReference type="Proteomes" id="UP000534306">
    <property type="component" value="Unassembled WGS sequence"/>
</dbReference>
<dbReference type="Pfam" id="PF01810">
    <property type="entry name" value="LysE"/>
    <property type="match status" value="1"/>
</dbReference>
<evidence type="ECO:0000256" key="3">
    <source>
        <dbReference type="ARBA" id="ARBA00022692"/>
    </source>
</evidence>
<evidence type="ECO:0000313" key="10">
    <source>
        <dbReference type="Proteomes" id="UP000553957"/>
    </source>
</evidence>
<feature type="transmembrane region" description="Helical" evidence="6">
    <location>
        <begin position="179"/>
        <end position="197"/>
    </location>
</feature>
<dbReference type="GO" id="GO:0005886">
    <property type="term" value="C:plasma membrane"/>
    <property type="evidence" value="ECO:0007669"/>
    <property type="project" value="UniProtKB-SubCell"/>
</dbReference>
<dbReference type="PANTHER" id="PTHR30086:SF20">
    <property type="entry name" value="ARGININE EXPORTER PROTEIN ARGO-RELATED"/>
    <property type="match status" value="1"/>
</dbReference>
<dbReference type="Proteomes" id="UP000553957">
    <property type="component" value="Unassembled WGS sequence"/>
</dbReference>
<dbReference type="PANTHER" id="PTHR30086">
    <property type="entry name" value="ARGININE EXPORTER PROTEIN ARGO"/>
    <property type="match status" value="1"/>
</dbReference>
<comment type="subcellular location">
    <subcellularLocation>
        <location evidence="1">Cell membrane</location>
        <topology evidence="1">Multi-pass membrane protein</topology>
    </subcellularLocation>
</comment>
<evidence type="ECO:0000256" key="6">
    <source>
        <dbReference type="SAM" id="Phobius"/>
    </source>
</evidence>
<evidence type="ECO:0000313" key="7">
    <source>
        <dbReference type="EMBL" id="MBB6569378.1"/>
    </source>
</evidence>
<organism evidence="8 9">
    <name type="scientific">Kribbella sandramycini</name>
    <dbReference type="NCBI Taxonomy" id="60450"/>
    <lineage>
        <taxon>Bacteria</taxon>
        <taxon>Bacillati</taxon>
        <taxon>Actinomycetota</taxon>
        <taxon>Actinomycetes</taxon>
        <taxon>Propionibacteriales</taxon>
        <taxon>Kribbellaceae</taxon>
        <taxon>Kribbella</taxon>
    </lineage>
</organism>
<protein>
    <submittedName>
        <fullName evidence="8">LysE family translocator</fullName>
    </submittedName>
    <submittedName>
        <fullName evidence="7">Threonine/homoserine/homoserine lactone efflux protein</fullName>
    </submittedName>
</protein>
<accession>A0A7Y4KY29</accession>
<dbReference type="AlphaFoldDB" id="A0A7Y4KY29"/>
<feature type="transmembrane region" description="Helical" evidence="6">
    <location>
        <begin position="70"/>
        <end position="91"/>
    </location>
</feature>
<evidence type="ECO:0000256" key="5">
    <source>
        <dbReference type="ARBA" id="ARBA00023136"/>
    </source>
</evidence>
<keyword evidence="5 6" id="KW-0472">Membrane</keyword>
<sequence>MSLLAPIGFGLAVLPLCLTPGVSFTLVTDRVLGVGVRAGLAVIVGTCAGLLTHALLAAAGLSALVMSSTVAFQAVKLLGAIYLIVIGIRTLRSTRSAAPEPARRNPFLQGYLGNVLNPKAAAVHLTLAPQFLDTGRPLFPQLMVLSIAHVLVAGAWLVTWTTVVHRTRRTFRTNTLRTATSRVAGLVLIGLGVRTVVMN</sequence>
<gene>
    <name evidence="7" type="ORF">HNR71_005015</name>
    <name evidence="8" type="ORF">HPO96_11060</name>
</gene>
<keyword evidence="3 6" id="KW-0812">Transmembrane</keyword>
<feature type="transmembrane region" description="Helical" evidence="6">
    <location>
        <begin position="39"/>
        <end position="64"/>
    </location>
</feature>
<evidence type="ECO:0000313" key="9">
    <source>
        <dbReference type="Proteomes" id="UP000534306"/>
    </source>
</evidence>
<evidence type="ECO:0000256" key="2">
    <source>
        <dbReference type="ARBA" id="ARBA00022475"/>
    </source>
</evidence>
<proteinExistence type="predicted"/>
<feature type="transmembrane region" description="Helical" evidence="6">
    <location>
        <begin position="111"/>
        <end position="132"/>
    </location>
</feature>
<keyword evidence="4 6" id="KW-1133">Transmembrane helix</keyword>
<comment type="caution">
    <text evidence="8">The sequence shown here is derived from an EMBL/GenBank/DDBJ whole genome shotgun (WGS) entry which is preliminary data.</text>
</comment>
<evidence type="ECO:0000256" key="4">
    <source>
        <dbReference type="ARBA" id="ARBA00022989"/>
    </source>
</evidence>
<reference evidence="8 9" key="1">
    <citation type="submission" date="2020-05" db="EMBL/GenBank/DDBJ databases">
        <title>Genome sequence of Kribbella sandramycini ATCC 39419.</title>
        <authorList>
            <person name="Maclea K.S."/>
            <person name="Fair J.L."/>
        </authorList>
    </citation>
    <scope>NUCLEOTIDE SEQUENCE [LARGE SCALE GENOMIC DNA]</scope>
    <source>
        <strain evidence="8 9">ATCC 39419</strain>
    </source>
</reference>
<evidence type="ECO:0000256" key="1">
    <source>
        <dbReference type="ARBA" id="ARBA00004651"/>
    </source>
</evidence>
<dbReference type="GO" id="GO:0015171">
    <property type="term" value="F:amino acid transmembrane transporter activity"/>
    <property type="evidence" value="ECO:0007669"/>
    <property type="project" value="TreeGrafter"/>
</dbReference>
<name>A0A7Y4KY29_9ACTN</name>
<feature type="transmembrane region" description="Helical" evidence="6">
    <location>
        <begin position="138"/>
        <end position="158"/>
    </location>
</feature>
<keyword evidence="2" id="KW-1003">Cell membrane</keyword>
<dbReference type="RefSeq" id="WP_171673259.1">
    <property type="nucleotide sequence ID" value="NZ_BAAAGT010000002.1"/>
</dbReference>
<feature type="transmembrane region" description="Helical" evidence="6">
    <location>
        <begin position="6"/>
        <end position="27"/>
    </location>
</feature>
<keyword evidence="9" id="KW-1185">Reference proteome</keyword>